<dbReference type="KEGG" id="cfem:HCR03_07335"/>
<dbReference type="PANTHER" id="PTHR43386">
    <property type="entry name" value="OLIGOPEPTIDE TRANSPORT SYSTEM PERMEASE PROTEIN APPC"/>
    <property type="match status" value="1"/>
</dbReference>
<feature type="transmembrane region" description="Helical" evidence="7">
    <location>
        <begin position="278"/>
        <end position="298"/>
    </location>
</feature>
<dbReference type="InterPro" id="IPR025966">
    <property type="entry name" value="OppC_N"/>
</dbReference>
<evidence type="ECO:0000313" key="10">
    <source>
        <dbReference type="EMBL" id="MVB10016.1"/>
    </source>
</evidence>
<name>A0A6N8HW49_9FIRM</name>
<evidence type="ECO:0000256" key="5">
    <source>
        <dbReference type="ARBA" id="ARBA00022989"/>
    </source>
</evidence>
<feature type="domain" description="ABC transmembrane type-1" evidence="9">
    <location>
        <begin position="107"/>
        <end position="298"/>
    </location>
</feature>
<evidence type="ECO:0000313" key="11">
    <source>
        <dbReference type="EMBL" id="QNK42032.1"/>
    </source>
</evidence>
<reference evidence="11 13" key="2">
    <citation type="submission" date="2020-08" db="EMBL/GenBank/DDBJ databases">
        <title>The isolate Caproiciproducens sp. 7D4C2 produces n-caproate at mildly acidic conditions from hexoses: genome and rBOX comparison with related strains and chain-elongating bacteria.</title>
        <authorList>
            <person name="Esquivel-Elizondo S."/>
            <person name="Bagci C."/>
            <person name="Temovska M."/>
            <person name="Jeon B.S."/>
            <person name="Bessarab I."/>
            <person name="Williams R.B.H."/>
            <person name="Huson D.H."/>
            <person name="Angenent L.T."/>
        </authorList>
    </citation>
    <scope>NUCLEOTIDE SEQUENCE [LARGE SCALE GENOMIC DNA]</scope>
    <source>
        <strain evidence="11 13">7D4C2</strain>
    </source>
</reference>
<dbReference type="SUPFAM" id="SSF161098">
    <property type="entry name" value="MetI-like"/>
    <property type="match status" value="1"/>
</dbReference>
<evidence type="ECO:0000313" key="13">
    <source>
        <dbReference type="Proteomes" id="UP000515909"/>
    </source>
</evidence>
<reference evidence="10 12" key="1">
    <citation type="submission" date="2019-09" db="EMBL/GenBank/DDBJ databases">
        <title>Genome sequence of Clostridium sp. EA1.</title>
        <authorList>
            <person name="Poehlein A."/>
            <person name="Bengelsdorf F.R."/>
            <person name="Daniel R."/>
        </authorList>
    </citation>
    <scope>NUCLEOTIDE SEQUENCE [LARGE SCALE GENOMIC DNA]</scope>
    <source>
        <strain evidence="10 12">EA1</strain>
    </source>
</reference>
<dbReference type="InterPro" id="IPR035906">
    <property type="entry name" value="MetI-like_sf"/>
</dbReference>
<dbReference type="Pfam" id="PF12911">
    <property type="entry name" value="OppC_N"/>
    <property type="match status" value="1"/>
</dbReference>
<keyword evidence="6 7" id="KW-0472">Membrane</keyword>
<keyword evidence="12" id="KW-1185">Reference proteome</keyword>
<evidence type="ECO:0000256" key="7">
    <source>
        <dbReference type="RuleBase" id="RU363032"/>
    </source>
</evidence>
<dbReference type="EMBL" id="VWXL01000014">
    <property type="protein sequence ID" value="MVB10016.1"/>
    <property type="molecule type" value="Genomic_DNA"/>
</dbReference>
<keyword evidence="3" id="KW-1003">Cell membrane</keyword>
<evidence type="ECO:0000256" key="6">
    <source>
        <dbReference type="ARBA" id="ARBA00023136"/>
    </source>
</evidence>
<evidence type="ECO:0000259" key="9">
    <source>
        <dbReference type="PROSITE" id="PS50928"/>
    </source>
</evidence>
<dbReference type="Proteomes" id="UP000515909">
    <property type="component" value="Chromosome"/>
</dbReference>
<dbReference type="EMBL" id="CP060286">
    <property type="protein sequence ID" value="QNK42032.1"/>
    <property type="molecule type" value="Genomic_DNA"/>
</dbReference>
<evidence type="ECO:0000256" key="8">
    <source>
        <dbReference type="SAM" id="MobiDB-lite"/>
    </source>
</evidence>
<dbReference type="AlphaFoldDB" id="A0A6N8HW49"/>
<gene>
    <name evidence="10" type="primary">gsiD_1</name>
    <name evidence="10" type="ORF">CAFE_06870</name>
    <name evidence="11" type="ORF">HCR03_07335</name>
</gene>
<dbReference type="GO" id="GO:0005886">
    <property type="term" value="C:plasma membrane"/>
    <property type="evidence" value="ECO:0007669"/>
    <property type="project" value="UniProtKB-SubCell"/>
</dbReference>
<dbReference type="InterPro" id="IPR000515">
    <property type="entry name" value="MetI-like"/>
</dbReference>
<feature type="transmembrane region" description="Helical" evidence="7">
    <location>
        <begin position="47"/>
        <end position="69"/>
    </location>
</feature>
<comment type="similarity">
    <text evidence="7">Belongs to the binding-protein-dependent transport system permease family.</text>
</comment>
<evidence type="ECO:0000256" key="1">
    <source>
        <dbReference type="ARBA" id="ARBA00004651"/>
    </source>
</evidence>
<accession>A0A7G8TEJ1</accession>
<dbReference type="PROSITE" id="PS50928">
    <property type="entry name" value="ABC_TM1"/>
    <property type="match status" value="1"/>
</dbReference>
<keyword evidence="5 7" id="KW-1133">Transmembrane helix</keyword>
<comment type="subcellular location">
    <subcellularLocation>
        <location evidence="1 7">Cell membrane</location>
        <topology evidence="1 7">Multi-pass membrane protein</topology>
    </subcellularLocation>
</comment>
<protein>
    <submittedName>
        <fullName evidence="11">ABC transporter permease</fullName>
    </submittedName>
    <submittedName>
        <fullName evidence="10">Glutathione transport system permease protein GsiD</fullName>
    </submittedName>
</protein>
<sequence length="311" mass="33348">MAVAELKVPNAVNPGAPEPDTPDTLEFGAVQETYLHMVIRRFLKHKLAVAGVLVVLLLIVCALFAPAIAPHDPNAITNTFNAAPSAEYPLGTDRVGRDVLSRLIFGTRVSLTVGFLTVAISVVIGTVLGLISGYFGKAIDMLIMRICDIFMSFPQLMLILVVVSIVGPNTRNITLVLGLLGWPQVTRLVRGNVLSVKQSDYMKACTALGYHVPRKLFKHILPNTLAPILVNATFGIAGNILMEAGLSFLGLGVQPPTASWGNMLTDAQSLTILTSQPWLWVPPGVMIMLSVLAVNFVGDGLRDAIDPKSMS</sequence>
<dbReference type="PANTHER" id="PTHR43386:SF1">
    <property type="entry name" value="D,D-DIPEPTIDE TRANSPORT SYSTEM PERMEASE PROTEIN DDPC-RELATED"/>
    <property type="match status" value="1"/>
</dbReference>
<organism evidence="10 12">
    <name type="scientific">Caproicibacter fermentans</name>
    <dbReference type="NCBI Taxonomy" id="2576756"/>
    <lineage>
        <taxon>Bacteria</taxon>
        <taxon>Bacillati</taxon>
        <taxon>Bacillota</taxon>
        <taxon>Clostridia</taxon>
        <taxon>Eubacteriales</taxon>
        <taxon>Acutalibacteraceae</taxon>
        <taxon>Caproicibacter</taxon>
    </lineage>
</organism>
<keyword evidence="4 7" id="KW-0812">Transmembrane</keyword>
<feature type="region of interest" description="Disordered" evidence="8">
    <location>
        <begin position="1"/>
        <end position="23"/>
    </location>
</feature>
<accession>A0A6N8HW49</accession>
<evidence type="ECO:0000256" key="2">
    <source>
        <dbReference type="ARBA" id="ARBA00022448"/>
    </source>
</evidence>
<dbReference type="InterPro" id="IPR053523">
    <property type="entry name" value="Oligopeptide_permease_AppC"/>
</dbReference>
<evidence type="ECO:0000313" key="12">
    <source>
        <dbReference type="Proteomes" id="UP000469440"/>
    </source>
</evidence>
<proteinExistence type="inferred from homology"/>
<dbReference type="RefSeq" id="WP_066644013.1">
    <property type="nucleotide sequence ID" value="NZ_CP060286.1"/>
</dbReference>
<evidence type="ECO:0000256" key="4">
    <source>
        <dbReference type="ARBA" id="ARBA00022692"/>
    </source>
</evidence>
<keyword evidence="2 7" id="KW-0813">Transport</keyword>
<dbReference type="Proteomes" id="UP000469440">
    <property type="component" value="Unassembled WGS sequence"/>
</dbReference>
<dbReference type="Gene3D" id="1.10.3720.10">
    <property type="entry name" value="MetI-like"/>
    <property type="match status" value="1"/>
</dbReference>
<dbReference type="InterPro" id="IPR050366">
    <property type="entry name" value="BP-dependent_transpt_permease"/>
</dbReference>
<dbReference type="Pfam" id="PF00528">
    <property type="entry name" value="BPD_transp_1"/>
    <property type="match status" value="1"/>
</dbReference>
<dbReference type="CDD" id="cd06261">
    <property type="entry name" value="TM_PBP2"/>
    <property type="match status" value="1"/>
</dbReference>
<evidence type="ECO:0000256" key="3">
    <source>
        <dbReference type="ARBA" id="ARBA00022475"/>
    </source>
</evidence>
<feature type="transmembrane region" description="Helical" evidence="7">
    <location>
        <begin position="224"/>
        <end position="242"/>
    </location>
</feature>
<dbReference type="OrthoDB" id="9797852at2"/>
<dbReference type="GO" id="GO:0055085">
    <property type="term" value="P:transmembrane transport"/>
    <property type="evidence" value="ECO:0007669"/>
    <property type="project" value="InterPro"/>
</dbReference>
<feature type="transmembrane region" description="Helical" evidence="7">
    <location>
        <begin position="109"/>
        <end position="135"/>
    </location>
</feature>
<dbReference type="NCBIfam" id="NF045476">
    <property type="entry name" value="Opp4C"/>
    <property type="match status" value="1"/>
</dbReference>